<evidence type="ECO:0000313" key="3">
    <source>
        <dbReference type="EMBL" id="MEK0307016.1"/>
    </source>
</evidence>
<dbReference type="EMBL" id="JBANBB010000001">
    <property type="protein sequence ID" value="MEK0307016.1"/>
    <property type="molecule type" value="Genomic_DNA"/>
</dbReference>
<keyword evidence="4" id="KW-1185">Reference proteome</keyword>
<comment type="caution">
    <text evidence="3">The sequence shown here is derived from an EMBL/GenBank/DDBJ whole genome shotgun (WGS) entry which is preliminary data.</text>
</comment>
<dbReference type="Proteomes" id="UP001373159">
    <property type="component" value="Unassembled WGS sequence"/>
</dbReference>
<reference evidence="3 4" key="1">
    <citation type="submission" date="2024-02" db="EMBL/GenBank/DDBJ databases">
        <title>Bifidobacterium honeyensis sp. nov., isolated from the comb honey.</title>
        <authorList>
            <person name="Liu W."/>
            <person name="Li Y."/>
        </authorList>
    </citation>
    <scope>NUCLEOTIDE SEQUENCE [LARGE SCALE GENOMIC DNA]</scope>
    <source>
        <strain evidence="3 4">IMAU50988</strain>
    </source>
</reference>
<evidence type="ECO:0000313" key="4">
    <source>
        <dbReference type="Proteomes" id="UP001373159"/>
    </source>
</evidence>
<keyword evidence="2" id="KW-0472">Membrane</keyword>
<evidence type="ECO:0000256" key="1">
    <source>
        <dbReference type="SAM" id="MobiDB-lite"/>
    </source>
</evidence>
<proteinExistence type="predicted"/>
<feature type="region of interest" description="Disordered" evidence="1">
    <location>
        <begin position="1"/>
        <end position="45"/>
    </location>
</feature>
<dbReference type="RefSeq" id="WP_340469591.1">
    <property type="nucleotide sequence ID" value="NZ_JBANBB010000001.1"/>
</dbReference>
<name>A0ABU8ZP51_9BIFI</name>
<gene>
    <name evidence="3" type="ORF">V8P97_06020</name>
</gene>
<feature type="compositionally biased region" description="Basic and acidic residues" evidence="1">
    <location>
        <begin position="11"/>
        <end position="22"/>
    </location>
</feature>
<keyword evidence="2" id="KW-1133">Transmembrane helix</keyword>
<keyword evidence="2" id="KW-0812">Transmembrane</keyword>
<evidence type="ECO:0000256" key="2">
    <source>
        <dbReference type="SAM" id="Phobius"/>
    </source>
</evidence>
<accession>A0ABU8ZP51</accession>
<feature type="transmembrane region" description="Helical" evidence="2">
    <location>
        <begin position="54"/>
        <end position="79"/>
    </location>
</feature>
<sequence>MMNDGWGRHVRGPEEGPGRARDGGSAAQQEGPRTEVRGNRSPSRLARRRRQLDVLYYSLLVLVIVFAWATLGLMMRIGFIPVFNLGYSWFDTHIFYFFGITAH</sequence>
<protein>
    <submittedName>
        <fullName evidence="3">Uncharacterized protein</fullName>
    </submittedName>
</protein>
<organism evidence="3 4">
    <name type="scientific">Bifidobacterium favimelis</name>
    <dbReference type="NCBI Taxonomy" id="3122979"/>
    <lineage>
        <taxon>Bacteria</taxon>
        <taxon>Bacillati</taxon>
        <taxon>Actinomycetota</taxon>
        <taxon>Actinomycetes</taxon>
        <taxon>Bifidobacteriales</taxon>
        <taxon>Bifidobacteriaceae</taxon>
        <taxon>Bifidobacterium</taxon>
    </lineage>
</organism>